<dbReference type="InterPro" id="IPR001155">
    <property type="entry name" value="OxRdtase_FMN_N"/>
</dbReference>
<sequence>MSNQPPFLNPRVPGVRQFYPLNEPAIGSAYPKEVSPKNKTIPPLFQPITIRGETFKNRIFVAAMCQYSSDNGHATDWHLVHIGSFATRGAGAICMEATAVVPEGRISPEDAGLWTDTQIPQLKRIVEFVHTQGAKIGIQLAHAGRKASTLAPWLRGNLARTTNAGRDVAYEDENGWPEDVWGPSAISFAPGYPMPKELTEEKMDYVEKAFIDSVERCKQIGCTSKLIHAAHGYLLSEFLSPLSNKRTDKWGGQSLENRMRYPLRVIKSIREAWADKPLFVRFNAVEWAEGPEKEGDEWKQWGIEQSSIFTGELIKLGVDLIDVSSGGNWGAQKIPVVPGYQVPFAARLKKDHPSLTVGAVGLITDPKQANSIIEEGKADVVFLARELLRRIDFPLIAAYELGVAVKPANQEVKESWIYR</sequence>
<evidence type="ECO:0000256" key="1">
    <source>
        <dbReference type="ARBA" id="ARBA00001917"/>
    </source>
</evidence>
<dbReference type="EMBL" id="BPWL01000003">
    <property type="protein sequence ID" value="GJJ08062.1"/>
    <property type="molecule type" value="Genomic_DNA"/>
</dbReference>
<keyword evidence="8" id="KW-1185">Reference proteome</keyword>
<dbReference type="AlphaFoldDB" id="A0AAV5A367"/>
<comment type="cofactor">
    <cofactor evidence="1">
        <name>FMN</name>
        <dbReference type="ChEBI" id="CHEBI:58210"/>
    </cofactor>
</comment>
<evidence type="ECO:0000256" key="5">
    <source>
        <dbReference type="ARBA" id="ARBA00023002"/>
    </source>
</evidence>
<gene>
    <name evidence="7" type="ORF">Clacol_002269</name>
</gene>
<name>A0AAV5A367_9AGAM</name>
<keyword evidence="4" id="KW-0521">NADP</keyword>
<protein>
    <recommendedName>
        <fullName evidence="6">NADH:flavin oxidoreductase/NADH oxidase N-terminal domain-containing protein</fullName>
    </recommendedName>
</protein>
<accession>A0AAV5A367</accession>
<evidence type="ECO:0000259" key="6">
    <source>
        <dbReference type="Pfam" id="PF00724"/>
    </source>
</evidence>
<dbReference type="Proteomes" id="UP001050691">
    <property type="component" value="Unassembled WGS sequence"/>
</dbReference>
<dbReference type="GO" id="GO:0050661">
    <property type="term" value="F:NADP binding"/>
    <property type="evidence" value="ECO:0007669"/>
    <property type="project" value="InterPro"/>
</dbReference>
<dbReference type="Pfam" id="PF00724">
    <property type="entry name" value="Oxidored_FMN"/>
    <property type="match status" value="1"/>
</dbReference>
<organism evidence="7 8">
    <name type="scientific">Clathrus columnatus</name>
    <dbReference type="NCBI Taxonomy" id="1419009"/>
    <lineage>
        <taxon>Eukaryota</taxon>
        <taxon>Fungi</taxon>
        <taxon>Dikarya</taxon>
        <taxon>Basidiomycota</taxon>
        <taxon>Agaricomycotina</taxon>
        <taxon>Agaricomycetes</taxon>
        <taxon>Phallomycetidae</taxon>
        <taxon>Phallales</taxon>
        <taxon>Clathraceae</taxon>
        <taxon>Clathrus</taxon>
    </lineage>
</organism>
<dbReference type="PANTHER" id="PTHR43303:SF4">
    <property type="entry name" value="NADPH DEHYDROGENASE C23G7.10C-RELATED"/>
    <property type="match status" value="1"/>
</dbReference>
<comment type="caution">
    <text evidence="7">The sequence shown here is derived from an EMBL/GenBank/DDBJ whole genome shotgun (WGS) entry which is preliminary data.</text>
</comment>
<evidence type="ECO:0000313" key="8">
    <source>
        <dbReference type="Proteomes" id="UP001050691"/>
    </source>
</evidence>
<dbReference type="PANTHER" id="PTHR43303">
    <property type="entry name" value="NADPH DEHYDROGENASE C23G7.10C-RELATED"/>
    <property type="match status" value="1"/>
</dbReference>
<dbReference type="InterPro" id="IPR013785">
    <property type="entry name" value="Aldolase_TIM"/>
</dbReference>
<dbReference type="CDD" id="cd02932">
    <property type="entry name" value="OYE_YqiM_FMN"/>
    <property type="match status" value="1"/>
</dbReference>
<evidence type="ECO:0000256" key="2">
    <source>
        <dbReference type="ARBA" id="ARBA00022630"/>
    </source>
</evidence>
<reference evidence="7" key="1">
    <citation type="submission" date="2021-10" db="EMBL/GenBank/DDBJ databases">
        <title>De novo Genome Assembly of Clathrus columnatus (Basidiomycota, Fungi) Using Illumina and Nanopore Sequence Data.</title>
        <authorList>
            <person name="Ogiso-Tanaka E."/>
            <person name="Itagaki H."/>
            <person name="Hosoya T."/>
            <person name="Hosaka K."/>
        </authorList>
    </citation>
    <scope>NUCLEOTIDE SEQUENCE</scope>
    <source>
        <strain evidence="7">MO-923</strain>
    </source>
</reference>
<evidence type="ECO:0000256" key="3">
    <source>
        <dbReference type="ARBA" id="ARBA00022643"/>
    </source>
</evidence>
<dbReference type="SUPFAM" id="SSF51395">
    <property type="entry name" value="FMN-linked oxidoreductases"/>
    <property type="match status" value="1"/>
</dbReference>
<proteinExistence type="predicted"/>
<keyword evidence="3" id="KW-0288">FMN</keyword>
<feature type="domain" description="NADH:flavin oxidoreductase/NADH oxidase N-terminal" evidence="6">
    <location>
        <begin position="44"/>
        <end position="395"/>
    </location>
</feature>
<dbReference type="GO" id="GO:0003959">
    <property type="term" value="F:NADPH dehydrogenase activity"/>
    <property type="evidence" value="ECO:0007669"/>
    <property type="project" value="InterPro"/>
</dbReference>
<evidence type="ECO:0000313" key="7">
    <source>
        <dbReference type="EMBL" id="GJJ08062.1"/>
    </source>
</evidence>
<keyword evidence="5" id="KW-0560">Oxidoreductase</keyword>
<dbReference type="Gene3D" id="3.20.20.70">
    <property type="entry name" value="Aldolase class I"/>
    <property type="match status" value="1"/>
</dbReference>
<evidence type="ECO:0000256" key="4">
    <source>
        <dbReference type="ARBA" id="ARBA00022857"/>
    </source>
</evidence>
<dbReference type="GO" id="GO:0010181">
    <property type="term" value="F:FMN binding"/>
    <property type="evidence" value="ECO:0007669"/>
    <property type="project" value="InterPro"/>
</dbReference>
<keyword evidence="2" id="KW-0285">Flavoprotein</keyword>
<dbReference type="InterPro" id="IPR044152">
    <property type="entry name" value="YqjM-like"/>
</dbReference>